<protein>
    <submittedName>
        <fullName evidence="2">DUF3857 domain-containing protein</fullName>
    </submittedName>
</protein>
<dbReference type="InterPro" id="IPR024618">
    <property type="entry name" value="DUF3857"/>
</dbReference>
<dbReference type="RefSeq" id="WP_212215797.1">
    <property type="nucleotide sequence ID" value="NZ_JAGUCO010000005.1"/>
</dbReference>
<proteinExistence type="predicted"/>
<sequence>MKIFATSLFIIIYFFSNAQNRSEKFGVLNPDDLRLKECPFEKEAPAVILFDYGVSQFIQEEGSGFIVNFKRHTRIKIFNEGGYDEGEIVIPLYISEHNREKVRDIKGFTYNFKDAKMEKTPLNIEQVYEEKISQYVYLKKFAMPKVTDGSIIEFTYTIDSPYHVHFRDWEFQNDIPTMYSQYSAAMIPFYSYRYRIQGVGNLDHFNQFEQKGIDRHFGGIIFRDYVYEFGLKNIPSFQDESFISSRTDYIKKLDFQLVEINHPGGYKQKFMDTWPKLANDLLDMDDFGRYIKKSTKWAAKNASQFSSLPESERSNAILNMVKSNYKWNRYEGKFAQKSFKDFQNELSGNIANINLLTIGILRANNIEAEPVIISTRDHGKVNTDFPYSDFFNYVLILAKVDNSYQLLDATQGFCPNQLIPEECINGQGFVVSEDSENWITIDNNAPSLEKTNLQYSINLDNFTIEGQCNKTSTGYIAIDQRRSYYSNQDKFKKKYESLGLSEDDDITVDNLMDEEKPFEFSFTFNQNIDVIDDQIILHPFAHFPIKENPFKQEKRMLPVDMVNKKAYRYSALIDIPLGYTIDVLPEKQTIQKEDLMLTFLSQKMDNNKIRIYASYNFNKSTYPAKSYDELKQFMTKVTQILNSKIVLIKDEQLTMN</sequence>
<reference evidence="2 3" key="1">
    <citation type="journal article" date="2015" name="Int. J. Syst. Evol. Microbiol.">
        <title>Carboxylicivirga linearis sp. nov., isolated from a sea cucumber culture pond.</title>
        <authorList>
            <person name="Wang F.Q."/>
            <person name="Zhou Y.X."/>
            <person name="Lin X.Z."/>
            <person name="Chen G.J."/>
            <person name="Du Z.J."/>
        </authorList>
    </citation>
    <scope>NUCLEOTIDE SEQUENCE [LARGE SCALE GENOMIC DNA]</scope>
    <source>
        <strain evidence="2 3">FB218</strain>
    </source>
</reference>
<dbReference type="Gene3D" id="2.60.120.1130">
    <property type="match status" value="1"/>
</dbReference>
<accession>A0ABS5JUR2</accession>
<keyword evidence="3" id="KW-1185">Reference proteome</keyword>
<feature type="domain" description="DUF3857" evidence="1">
    <location>
        <begin position="69"/>
        <end position="197"/>
    </location>
</feature>
<dbReference type="Proteomes" id="UP000708576">
    <property type="component" value="Unassembled WGS sequence"/>
</dbReference>
<organism evidence="2 3">
    <name type="scientific">Carboxylicivirga linearis</name>
    <dbReference type="NCBI Taxonomy" id="1628157"/>
    <lineage>
        <taxon>Bacteria</taxon>
        <taxon>Pseudomonadati</taxon>
        <taxon>Bacteroidota</taxon>
        <taxon>Bacteroidia</taxon>
        <taxon>Marinilabiliales</taxon>
        <taxon>Marinilabiliaceae</taxon>
        <taxon>Carboxylicivirga</taxon>
    </lineage>
</organism>
<gene>
    <name evidence="2" type="ORF">KEM10_09740</name>
</gene>
<evidence type="ECO:0000313" key="2">
    <source>
        <dbReference type="EMBL" id="MBS2098563.1"/>
    </source>
</evidence>
<name>A0ABS5JUR2_9BACT</name>
<comment type="caution">
    <text evidence="2">The sequence shown here is derived from an EMBL/GenBank/DDBJ whole genome shotgun (WGS) entry which is preliminary data.</text>
</comment>
<dbReference type="Pfam" id="PF12969">
    <property type="entry name" value="DUF3857"/>
    <property type="match status" value="1"/>
</dbReference>
<dbReference type="Gene3D" id="2.60.40.3140">
    <property type="match status" value="1"/>
</dbReference>
<evidence type="ECO:0000259" key="1">
    <source>
        <dbReference type="Pfam" id="PF12969"/>
    </source>
</evidence>
<evidence type="ECO:0000313" key="3">
    <source>
        <dbReference type="Proteomes" id="UP000708576"/>
    </source>
</evidence>
<dbReference type="EMBL" id="JAGUCO010000005">
    <property type="protein sequence ID" value="MBS2098563.1"/>
    <property type="molecule type" value="Genomic_DNA"/>
</dbReference>